<organism evidence="3 4">
    <name type="scientific">Caenorhabditis tropicalis</name>
    <dbReference type="NCBI Taxonomy" id="1561998"/>
    <lineage>
        <taxon>Eukaryota</taxon>
        <taxon>Metazoa</taxon>
        <taxon>Ecdysozoa</taxon>
        <taxon>Nematoda</taxon>
        <taxon>Chromadorea</taxon>
        <taxon>Rhabditida</taxon>
        <taxon>Rhabditina</taxon>
        <taxon>Rhabditomorpha</taxon>
        <taxon>Rhabditoidea</taxon>
        <taxon>Rhabditidae</taxon>
        <taxon>Peloderinae</taxon>
        <taxon>Caenorhabditis</taxon>
    </lineage>
</organism>
<feature type="domain" description="Sdz-33 F-box" evidence="2">
    <location>
        <begin position="239"/>
        <end position="296"/>
    </location>
</feature>
<keyword evidence="3" id="KW-1185">Reference proteome</keyword>
<evidence type="ECO:0000259" key="2">
    <source>
        <dbReference type="Pfam" id="PF07735"/>
    </source>
</evidence>
<dbReference type="AlphaFoldDB" id="A0A1I7TUK2"/>
<dbReference type="Pfam" id="PF00646">
    <property type="entry name" value="F-box"/>
    <property type="match status" value="1"/>
</dbReference>
<dbReference type="PANTHER" id="PTHR21503">
    <property type="entry name" value="F-BOX-CONTAINING HYPOTHETICAL PROTEIN C.ELEGANS"/>
    <property type="match status" value="1"/>
</dbReference>
<proteinExistence type="predicted"/>
<dbReference type="PANTHER" id="PTHR21503:SF53">
    <property type="entry name" value="F-BOX ASSOCIATED DOMAIN-CONTAINING PROTEIN-RELATED"/>
    <property type="match status" value="1"/>
</dbReference>
<protein>
    <submittedName>
        <fullName evidence="4">FBA_2 domain-containing protein</fullName>
    </submittedName>
</protein>
<evidence type="ECO:0000313" key="3">
    <source>
        <dbReference type="Proteomes" id="UP000095282"/>
    </source>
</evidence>
<sequence>MDYTAYMDAESLDDPTSKTIFHSLNCFKVDNNERNDQFKVDNFESDYQFKNNEFPLLWLPLLAKEHVLCIMNPFELVNLSMTSSEARKTVKEFTRIKSRIKSRFQVNLGLIGEPSICIRGNSGKTWGYSWSSDESRRSTDLPSHASIHKLSETPMDDCMRWYESIKRVLWCQIDEACIAQQIPYVTNWLITQQDSIKDVFIEGSWYNLKYFLDHVRVSEKLTLDMTDDTNSELKIPEGLTRLQIYSSKFLDCQQLLKLKVRNIILDYSILSNKEINVFLARWMLMKTNLDLETFEINVWGADPMNVIMDLLDTTIADLNSIAEMRKKFPGSAMRNGFNIRRLDGKVATVCLNLSLSRLLMMTH</sequence>
<name>A0A1I7TUK2_9PELO</name>
<dbReference type="Proteomes" id="UP000095282">
    <property type="component" value="Unplaced"/>
</dbReference>
<feature type="domain" description="F-box" evidence="1">
    <location>
        <begin position="56"/>
        <end position="92"/>
    </location>
</feature>
<dbReference type="WBParaSite" id="Csp11.Scaffold629.g11934.t1">
    <property type="protein sequence ID" value="Csp11.Scaffold629.g11934.t1"/>
    <property type="gene ID" value="Csp11.Scaffold629.g11934"/>
</dbReference>
<reference evidence="4" key="1">
    <citation type="submission" date="2016-11" db="UniProtKB">
        <authorList>
            <consortium name="WormBaseParasite"/>
        </authorList>
    </citation>
    <scope>IDENTIFICATION</scope>
</reference>
<dbReference type="Pfam" id="PF07735">
    <property type="entry name" value="FBA_2"/>
    <property type="match status" value="1"/>
</dbReference>
<dbReference type="InterPro" id="IPR001810">
    <property type="entry name" value="F-box_dom"/>
</dbReference>
<accession>A0A1I7TUK2</accession>
<dbReference type="InterPro" id="IPR012885">
    <property type="entry name" value="F-box_Sdz-33"/>
</dbReference>
<evidence type="ECO:0000259" key="1">
    <source>
        <dbReference type="Pfam" id="PF00646"/>
    </source>
</evidence>
<evidence type="ECO:0000313" key="4">
    <source>
        <dbReference type="WBParaSite" id="Csp11.Scaffold629.g11934.t1"/>
    </source>
</evidence>